<feature type="non-terminal residue" evidence="1">
    <location>
        <position position="1"/>
    </location>
</feature>
<reference evidence="1 2" key="1">
    <citation type="submission" date="2019-08" db="EMBL/GenBank/DDBJ databases">
        <title>Whole genome of Aphis craccivora.</title>
        <authorList>
            <person name="Voronova N.V."/>
            <person name="Shulinski R.S."/>
            <person name="Bandarenka Y.V."/>
            <person name="Zhorov D.G."/>
            <person name="Warner D."/>
        </authorList>
    </citation>
    <scope>NUCLEOTIDE SEQUENCE [LARGE SCALE GENOMIC DNA]</scope>
    <source>
        <strain evidence="1">180601</strain>
        <tissue evidence="1">Whole Body</tissue>
    </source>
</reference>
<organism evidence="1 2">
    <name type="scientific">Aphis craccivora</name>
    <name type="common">Cowpea aphid</name>
    <dbReference type="NCBI Taxonomy" id="307492"/>
    <lineage>
        <taxon>Eukaryota</taxon>
        <taxon>Metazoa</taxon>
        <taxon>Ecdysozoa</taxon>
        <taxon>Arthropoda</taxon>
        <taxon>Hexapoda</taxon>
        <taxon>Insecta</taxon>
        <taxon>Pterygota</taxon>
        <taxon>Neoptera</taxon>
        <taxon>Paraneoptera</taxon>
        <taxon>Hemiptera</taxon>
        <taxon>Sternorrhyncha</taxon>
        <taxon>Aphidomorpha</taxon>
        <taxon>Aphidoidea</taxon>
        <taxon>Aphididae</taxon>
        <taxon>Aphidini</taxon>
        <taxon>Aphis</taxon>
        <taxon>Aphis</taxon>
    </lineage>
</organism>
<gene>
    <name evidence="1" type="ORF">FWK35_00039048</name>
</gene>
<evidence type="ECO:0000313" key="1">
    <source>
        <dbReference type="EMBL" id="KAF0682200.1"/>
    </source>
</evidence>
<name>A0A6G0VGZ8_APHCR</name>
<dbReference type="AlphaFoldDB" id="A0A6G0VGZ8"/>
<sequence length="106" mass="12607">VNNSHWIPGTKTLKPTNKIPKEYIHIETILPLKNVLNKLHSKNNKYNITQYNLNTNNHDNTIRYLDKNDSYTLNTIDDKQESNIKQQRIQLYNYHIIIIPLDAMYN</sequence>
<comment type="caution">
    <text evidence="1">The sequence shown here is derived from an EMBL/GenBank/DDBJ whole genome shotgun (WGS) entry which is preliminary data.</text>
</comment>
<accession>A0A6G0VGZ8</accession>
<keyword evidence="2" id="KW-1185">Reference proteome</keyword>
<dbReference type="Proteomes" id="UP000478052">
    <property type="component" value="Unassembled WGS sequence"/>
</dbReference>
<evidence type="ECO:0000313" key="2">
    <source>
        <dbReference type="Proteomes" id="UP000478052"/>
    </source>
</evidence>
<proteinExistence type="predicted"/>
<dbReference type="EMBL" id="VUJU01017693">
    <property type="protein sequence ID" value="KAF0682200.1"/>
    <property type="molecule type" value="Genomic_DNA"/>
</dbReference>
<protein>
    <submittedName>
        <fullName evidence="1">Uncharacterized protein</fullName>
    </submittedName>
</protein>